<evidence type="ECO:0000256" key="1">
    <source>
        <dbReference type="ARBA" id="ARBA00022737"/>
    </source>
</evidence>
<dbReference type="Proteomes" id="UP000515908">
    <property type="component" value="Chromosome 26"/>
</dbReference>
<proteinExistence type="predicted"/>
<dbReference type="AlphaFoldDB" id="A0A7G2CTM4"/>
<gene>
    <name evidence="3" type="ORF">ADEAN_000994500</name>
</gene>
<dbReference type="Gene3D" id="2.20.110.10">
    <property type="entry name" value="Histone H3 K4-specific methyltransferase SET7/9 N-terminal domain"/>
    <property type="match status" value="1"/>
</dbReference>
<feature type="region of interest" description="Disordered" evidence="2">
    <location>
        <begin position="410"/>
        <end position="453"/>
    </location>
</feature>
<dbReference type="VEuPathDB" id="TriTrypDB:ADEAN_000994500"/>
<protein>
    <submittedName>
        <fullName evidence="3">MORN repeat, putative</fullName>
    </submittedName>
</protein>
<keyword evidence="4" id="KW-1185">Reference proteome</keyword>
<dbReference type="InterPro" id="IPR003409">
    <property type="entry name" value="MORN"/>
</dbReference>
<dbReference type="Pfam" id="PF02493">
    <property type="entry name" value="MORN"/>
    <property type="match status" value="4"/>
</dbReference>
<name>A0A7G2CTM4_9TRYP</name>
<keyword evidence="1" id="KW-0677">Repeat</keyword>
<dbReference type="EMBL" id="LR877170">
    <property type="protein sequence ID" value="CAD2222401.1"/>
    <property type="molecule type" value="Genomic_DNA"/>
</dbReference>
<feature type="compositionally biased region" description="Pro residues" evidence="2">
    <location>
        <begin position="419"/>
        <end position="435"/>
    </location>
</feature>
<evidence type="ECO:0000313" key="3">
    <source>
        <dbReference type="EMBL" id="CAD2222401.1"/>
    </source>
</evidence>
<accession>A0A7G2CTM4</accession>
<dbReference type="OrthoDB" id="423343at2759"/>
<dbReference type="SMART" id="SM00698">
    <property type="entry name" value="MORN"/>
    <property type="match status" value="4"/>
</dbReference>
<dbReference type="PANTHER" id="PTHR43215:SF14">
    <property type="entry name" value="RADIAL SPOKE HEAD 1 HOMOLOG"/>
    <property type="match status" value="1"/>
</dbReference>
<evidence type="ECO:0000256" key="2">
    <source>
        <dbReference type="SAM" id="MobiDB-lite"/>
    </source>
</evidence>
<dbReference type="FunFam" id="2.20.110.10:FF:000002">
    <property type="entry name" value="Phosphatidylinositol 4-phosphate 5-kinase 8"/>
    <property type="match status" value="1"/>
</dbReference>
<dbReference type="PANTHER" id="PTHR43215">
    <property type="entry name" value="RADIAL SPOKE HEAD 1 HOMOLOG"/>
    <property type="match status" value="1"/>
</dbReference>
<evidence type="ECO:0000313" key="4">
    <source>
        <dbReference type="Proteomes" id="UP000515908"/>
    </source>
</evidence>
<dbReference type="SUPFAM" id="SSF82185">
    <property type="entry name" value="Histone H3 K4-specific methyltransferase SET7/9 N-terminal domain"/>
    <property type="match status" value="1"/>
</dbReference>
<reference evidence="3 4" key="1">
    <citation type="submission" date="2020-08" db="EMBL/GenBank/DDBJ databases">
        <authorList>
            <person name="Newling K."/>
            <person name="Davey J."/>
            <person name="Forrester S."/>
        </authorList>
    </citation>
    <scope>NUCLEOTIDE SEQUENCE [LARGE SCALE GENOMIC DNA]</scope>
    <source>
        <strain evidence="4">Crithidia deanei Carvalho (ATCC PRA-265)</strain>
    </source>
</reference>
<sequence length="453" mass="49649">MWASHVGMLYVGSWLRNKRDGYGRMVYPDGSRYLGSWSSDVKSGRGRYTYADGSAYDGEWVAGQKHGHGVHQFTDGSSYVGTFVDNEFVCGEWHLAGGSVRYMGNFVNGQPTGSGVFVHRCGHKEGSYLEEGVYVNGKWSPSGLKGTTKFVPRLEVLAPHLKTSRVPIFFSQSCNGHTTADLVRAANFPPLQRWVAALPSALTDQAGVDLTAIEVYAIGYSAERTNHIIDLLIRPTIVDAAGKKIRTPSEEVLLKEPTTRLFTLLEKASGEEPLVVLEHSLQFSSPDPDHRQYRLPTVEVTTNGAIGGEFALTVGSALALRLVHADHTTNLVSPLLSNPFYTNASERVLLYRQQLHADAFANMNEKLQHAARRPGVTSYLAVPLSEVEQYSTDAITVVAASTAIQRRKVQNLPDSTAPPQRPPTPLAPPPQPRPEVQPLYAAKNARDEEEGNE</sequence>
<organism evidence="3 4">
    <name type="scientific">Angomonas deanei</name>
    <dbReference type="NCBI Taxonomy" id="59799"/>
    <lineage>
        <taxon>Eukaryota</taxon>
        <taxon>Discoba</taxon>
        <taxon>Euglenozoa</taxon>
        <taxon>Kinetoplastea</taxon>
        <taxon>Metakinetoplastina</taxon>
        <taxon>Trypanosomatida</taxon>
        <taxon>Trypanosomatidae</taxon>
        <taxon>Strigomonadinae</taxon>
        <taxon>Angomonas</taxon>
    </lineage>
</organism>